<keyword evidence="3" id="KW-1185">Reference proteome</keyword>
<evidence type="ECO:0000313" key="2">
    <source>
        <dbReference type="EMBL" id="MCM5679807.1"/>
    </source>
</evidence>
<gene>
    <name evidence="2" type="ORF">M8A51_09705</name>
</gene>
<feature type="region of interest" description="Disordered" evidence="1">
    <location>
        <begin position="91"/>
        <end position="131"/>
    </location>
</feature>
<dbReference type="Proteomes" id="UP001165541">
    <property type="component" value="Unassembled WGS sequence"/>
</dbReference>
<evidence type="ECO:0000313" key="3">
    <source>
        <dbReference type="Proteomes" id="UP001165541"/>
    </source>
</evidence>
<comment type="caution">
    <text evidence="2">The sequence shown here is derived from an EMBL/GenBank/DDBJ whole genome shotgun (WGS) entry which is preliminary data.</text>
</comment>
<protein>
    <submittedName>
        <fullName evidence="2">Uncharacterized protein</fullName>
    </submittedName>
</protein>
<evidence type="ECO:0000256" key="1">
    <source>
        <dbReference type="SAM" id="MobiDB-lite"/>
    </source>
</evidence>
<proteinExistence type="predicted"/>
<name>A0ABT0YM48_9BURK</name>
<sequence length="227" mass="23167">MAIAAVSLAVAGLAYIDEQDFGSWAIAPAVPRAVAVTPTPPPIVPVAEAGAAAASKVKAVEPQSAVIEVVAEAAPAAALTDVAATGATIASKPASPVKASPRQPDRASKPSKRAVSPTKRGDTKLAKAASAQKDPDVDLIEALVSHVAGKDAAAARVRVADAGTPKAGARDVVLQQQPALPTSELVRRCMTLGWLESQLCRARICSGQWGQDSACPSAQQQSAEFRR</sequence>
<dbReference type="EMBL" id="JAMKFE010000005">
    <property type="protein sequence ID" value="MCM5679807.1"/>
    <property type="molecule type" value="Genomic_DNA"/>
</dbReference>
<accession>A0ABT0YM48</accession>
<dbReference type="RefSeq" id="WP_251778016.1">
    <property type="nucleotide sequence ID" value="NZ_JAMKFE010000005.1"/>
</dbReference>
<reference evidence="2" key="1">
    <citation type="submission" date="2022-05" db="EMBL/GenBank/DDBJ databases">
        <title>Schlegelella sp. nov., isolated from mangrove soil.</title>
        <authorList>
            <person name="Liu Y."/>
            <person name="Ge X."/>
            <person name="Liu W."/>
        </authorList>
    </citation>
    <scope>NUCLEOTIDE SEQUENCE</scope>
    <source>
        <strain evidence="2">S2-27</strain>
    </source>
</reference>
<organism evidence="2 3">
    <name type="scientific">Caldimonas mangrovi</name>
    <dbReference type="NCBI Taxonomy" id="2944811"/>
    <lineage>
        <taxon>Bacteria</taxon>
        <taxon>Pseudomonadati</taxon>
        <taxon>Pseudomonadota</taxon>
        <taxon>Betaproteobacteria</taxon>
        <taxon>Burkholderiales</taxon>
        <taxon>Sphaerotilaceae</taxon>
        <taxon>Caldimonas</taxon>
    </lineage>
</organism>